<feature type="region of interest" description="Disordered" evidence="1">
    <location>
        <begin position="120"/>
        <end position="154"/>
    </location>
</feature>
<accession>A0ABW3ZGZ8</accession>
<dbReference type="EMBL" id="JBHTMU010000012">
    <property type="protein sequence ID" value="MFD1342462.1"/>
    <property type="molecule type" value="Genomic_DNA"/>
</dbReference>
<sequence length="154" mass="16403">MRIFSILTALAVAAVLYALVFERDQLLVLAGLNDTAPAAETAEPQAEAAETPDEAPADAVRVIATRSSVEEVPSRVILRGETEPARQVDMLAETAGRVISDPLRKGTFVNAGDMLCELDPGTRPQSLEEAQDALTEARAPVPEAEARIPEAEAR</sequence>
<evidence type="ECO:0000313" key="2">
    <source>
        <dbReference type="EMBL" id="MFD1342462.1"/>
    </source>
</evidence>
<evidence type="ECO:0000313" key="3">
    <source>
        <dbReference type="Proteomes" id="UP001597135"/>
    </source>
</evidence>
<gene>
    <name evidence="2" type="ORF">ACFQ4E_08535</name>
</gene>
<protein>
    <submittedName>
        <fullName evidence="2">Efflux RND transporter periplasmic adaptor subunit</fullName>
    </submittedName>
</protein>
<comment type="caution">
    <text evidence="2">The sequence shown here is derived from an EMBL/GenBank/DDBJ whole genome shotgun (WGS) entry which is preliminary data.</text>
</comment>
<evidence type="ECO:0000256" key="1">
    <source>
        <dbReference type="SAM" id="MobiDB-lite"/>
    </source>
</evidence>
<reference evidence="3" key="1">
    <citation type="journal article" date="2019" name="Int. J. Syst. Evol. Microbiol.">
        <title>The Global Catalogue of Microorganisms (GCM) 10K type strain sequencing project: providing services to taxonomists for standard genome sequencing and annotation.</title>
        <authorList>
            <consortium name="The Broad Institute Genomics Platform"/>
            <consortium name="The Broad Institute Genome Sequencing Center for Infectious Disease"/>
            <person name="Wu L."/>
            <person name="Ma J."/>
        </authorList>
    </citation>
    <scope>NUCLEOTIDE SEQUENCE [LARGE SCALE GENOMIC DNA]</scope>
    <source>
        <strain evidence="3">CCUG 62953</strain>
    </source>
</reference>
<name>A0ABW3ZGZ8_9RHOB</name>
<feature type="compositionally biased region" description="Basic and acidic residues" evidence="1">
    <location>
        <begin position="144"/>
        <end position="154"/>
    </location>
</feature>
<organism evidence="2 3">
    <name type="scientific">Litorisediminicola beolgyonensis</name>
    <dbReference type="NCBI Taxonomy" id="1173614"/>
    <lineage>
        <taxon>Bacteria</taxon>
        <taxon>Pseudomonadati</taxon>
        <taxon>Pseudomonadota</taxon>
        <taxon>Alphaproteobacteria</taxon>
        <taxon>Rhodobacterales</taxon>
        <taxon>Paracoccaceae</taxon>
        <taxon>Litorisediminicola</taxon>
    </lineage>
</organism>
<proteinExistence type="predicted"/>
<feature type="non-terminal residue" evidence="2">
    <location>
        <position position="154"/>
    </location>
</feature>
<dbReference type="SUPFAM" id="SSF111369">
    <property type="entry name" value="HlyD-like secretion proteins"/>
    <property type="match status" value="1"/>
</dbReference>
<dbReference type="PANTHER" id="PTHR30469">
    <property type="entry name" value="MULTIDRUG RESISTANCE PROTEIN MDTA"/>
    <property type="match status" value="1"/>
</dbReference>
<dbReference type="Proteomes" id="UP001597135">
    <property type="component" value="Unassembled WGS sequence"/>
</dbReference>
<keyword evidence="3" id="KW-1185">Reference proteome</keyword>